<evidence type="ECO:0000313" key="4">
    <source>
        <dbReference type="Proteomes" id="UP000245698"/>
    </source>
</evidence>
<dbReference type="RefSeq" id="WP_133254779.1">
    <property type="nucleotide sequence ID" value="NZ_FUIG01000025.1"/>
</dbReference>
<feature type="domain" description="Glycosyl transferase family 1" evidence="1">
    <location>
        <begin position="214"/>
        <end position="379"/>
    </location>
</feature>
<dbReference type="Gene3D" id="3.40.50.2000">
    <property type="entry name" value="Glycogen Phosphorylase B"/>
    <property type="match status" value="2"/>
</dbReference>
<dbReference type="Proteomes" id="UP000245698">
    <property type="component" value="Unassembled WGS sequence"/>
</dbReference>
<evidence type="ECO:0000313" key="3">
    <source>
        <dbReference type="EMBL" id="SJM31304.1"/>
    </source>
</evidence>
<dbReference type="InterPro" id="IPR001296">
    <property type="entry name" value="Glyco_trans_1"/>
</dbReference>
<gene>
    <name evidence="3" type="ORF">BQ8482_190034</name>
</gene>
<proteinExistence type="predicted"/>
<evidence type="ECO:0000259" key="2">
    <source>
        <dbReference type="Pfam" id="PF13579"/>
    </source>
</evidence>
<name>A0A2P9AJJ8_9HYPH</name>
<accession>A0A2P9AJJ8</accession>
<protein>
    <submittedName>
        <fullName evidence="3">Glycosyltransferase</fullName>
    </submittedName>
</protein>
<dbReference type="AlphaFoldDB" id="A0A2P9AJJ8"/>
<dbReference type="Pfam" id="PF13579">
    <property type="entry name" value="Glyco_trans_4_4"/>
    <property type="match status" value="1"/>
</dbReference>
<dbReference type="EMBL" id="FUIG01000025">
    <property type="protein sequence ID" value="SJM31304.1"/>
    <property type="molecule type" value="Genomic_DNA"/>
</dbReference>
<feature type="domain" description="Glycosyltransferase subfamily 4-like N-terminal" evidence="2">
    <location>
        <begin position="20"/>
        <end position="195"/>
    </location>
</feature>
<dbReference type="GO" id="GO:0016757">
    <property type="term" value="F:glycosyltransferase activity"/>
    <property type="evidence" value="ECO:0007669"/>
    <property type="project" value="InterPro"/>
</dbReference>
<organism evidence="3 4">
    <name type="scientific">Mesorhizobium delmotii</name>
    <dbReference type="NCBI Taxonomy" id="1631247"/>
    <lineage>
        <taxon>Bacteria</taxon>
        <taxon>Pseudomonadati</taxon>
        <taxon>Pseudomonadota</taxon>
        <taxon>Alphaproteobacteria</taxon>
        <taxon>Hyphomicrobiales</taxon>
        <taxon>Phyllobacteriaceae</taxon>
        <taxon>Mesorhizobium</taxon>
    </lineage>
</organism>
<sequence>MRVLISTSTFPRFHGDNVTPFMADLVLALASRGIELDVLAPHSPGSKKIEDFGNGVTVHRFRYAWPEKAENIFYGAGALENLKSKPLKAMKLPFVAVAQAAATYCLARSRRYDLIHAHWVIPQGITALPSCLGRTALVVTAHGSDVLGLQGRLPMWAKQLVVRHASFLTANSVATANALHTLSADPDRVEIVPIGASLRPAETTIPAGRDGFADEASPLLLFVGRLIDCKGADDAVAALALLQNRLPHARLVVVGDGPERQALEAKAASLGISDRILFTGWLQPANVIYWMRRGDVLIIPSRRAVDGTMEAQGVVPLEAMLHNLPVIASRCGGLVDIIRHEETGLLVAERSPGEISDAVETIVTNKDFATRLSARAKEWVLSEGTMARTAERFHEIYQRVLSVGG</sequence>
<evidence type="ECO:0000259" key="1">
    <source>
        <dbReference type="Pfam" id="PF00534"/>
    </source>
</evidence>
<keyword evidence="4" id="KW-1185">Reference proteome</keyword>
<dbReference type="SUPFAM" id="SSF53756">
    <property type="entry name" value="UDP-Glycosyltransferase/glycogen phosphorylase"/>
    <property type="match status" value="1"/>
</dbReference>
<dbReference type="PANTHER" id="PTHR45947">
    <property type="entry name" value="SULFOQUINOVOSYL TRANSFERASE SQD2"/>
    <property type="match status" value="1"/>
</dbReference>
<dbReference type="InterPro" id="IPR050194">
    <property type="entry name" value="Glycosyltransferase_grp1"/>
</dbReference>
<reference evidence="4" key="1">
    <citation type="submission" date="2016-12" db="EMBL/GenBank/DDBJ databases">
        <authorList>
            <person name="Brunel B."/>
        </authorList>
    </citation>
    <scope>NUCLEOTIDE SEQUENCE [LARGE SCALE GENOMIC DNA]</scope>
</reference>
<keyword evidence="3" id="KW-0808">Transferase</keyword>
<dbReference type="InterPro" id="IPR028098">
    <property type="entry name" value="Glyco_trans_4-like_N"/>
</dbReference>
<dbReference type="PANTHER" id="PTHR45947:SF3">
    <property type="entry name" value="SULFOQUINOVOSYL TRANSFERASE SQD2"/>
    <property type="match status" value="1"/>
</dbReference>
<dbReference type="Pfam" id="PF00534">
    <property type="entry name" value="Glycos_transf_1"/>
    <property type="match status" value="1"/>
</dbReference>